<evidence type="ECO:0000256" key="6">
    <source>
        <dbReference type="ARBA" id="ARBA00022840"/>
    </source>
</evidence>
<feature type="transmembrane region" description="Helical" evidence="13">
    <location>
        <begin position="5781"/>
        <end position="5809"/>
    </location>
</feature>
<feature type="region of interest" description="Disordered" evidence="12">
    <location>
        <begin position="6375"/>
        <end position="6396"/>
    </location>
</feature>
<evidence type="ECO:0000256" key="4">
    <source>
        <dbReference type="ARBA" id="ARBA00022737"/>
    </source>
</evidence>
<feature type="transmembrane region" description="Helical" evidence="13">
    <location>
        <begin position="4946"/>
        <end position="4966"/>
    </location>
</feature>
<sequence>MASFLQQLRLLLWKNGLSVIRQPAWSLALLVWPLVIFIILAITRSQFPPKLTDTCYVAPRNLPSAGFFPFLQTLMCNTDSTCTNKSYLTEGQSKSHWYTRHRQRRDAESHSLPTLLHGFPPLAHLQKGGLVHSILKRDASNQELLELWDRMLNSSFQNMPNVTSVMHTFNNTALVDQTMESVWESVNVLKKSICSFSMTAINTSASSQNLFTKGSINFCSSNDTVLEASLLTLNQVLTEMLLSNPTEVLGSIGGTVVVLDMLQQETSVWDFLLGLPDLFLKPKDQEILNVGAGELENLNNTLTFLQRTFPQANISTDVTNPVITKVIGFLNYMSGWKGRDVYFKLSDVMTPSSIVLYSSEVKDLINQIKIPLDQIQVLFSEANFRTFLCNQNINASYCWSWEASQIFEGVNTWKVAEQVLLAWSQTSASADLAFTKEVFGSFLGLVSPSSLDAVLKHSRSQRSSDAQPQSLAEQLIFGLSNSAFDFLQGMPGWEYIQTFMMAGHSSMQVARVAIEVQLPFIDVVLKDAKYVQEAFLSLMQNETFANAWADHAMDSTVQTVAKVLEGHTSCKDLFAPWAWMSTYSSINFQLWGTLVCAGNDTRLEEMLLTSLLPVNEKVQQLVGVVNGTVMYNVTPSILMAEWHSLYTISLQYVTALQKLQTELNEDYFAAWIPGNISIGLSQVLLTSVTGIFENMGSPLENSSLWPSIEPYFHMAYWILTYQPNATASPNCTLTPTAFTCQTGFTWETAVPLIHSMISKVSREPASLLRPLQGTVALLQNSYFALLQQVIANGLPGQLLGSEISLKDLLLDLINTVDKEIQLLSNIDFTQQFDTQLLNDIMAALGLGQIENLLSGGSQTTSMHPVIMGILQVLNNGSIQILNKEEGFAVLRAILSQLGAILPPEQQYQLEAGLNKTHDLIRDLEICSALGQDCVADIQNVFDNLGAMLTFGNNITMPTTHLWGNMTLPVALDVLALLLPWTMSLPAEASMEISRKIQYLLEHAYASPIFNISQSLQASNLTISELEQVNSVFHSNWSVSILETLNMAIQIPQCVNTQTTQSPQKPPVTGQAECVLQLIQTASGLLGVIPVANNAQMTLKNWLNITAVEYQKLNNMSTSGSGPLALTEEVLITTLSAIRQNLQGLDVENITDITNELNILEDLLKNVFREQYTYHTINSTLMEQGQYAQKVYGEITLWYLNKLGNYTSGSMFAEILHQLKQMTEMQVALINAKADMVTLTMNKIQNLNHVRLPLEGEDLVQVGSTIMTLLQGEMALIKGNLEIQQTYYNSLGSQMNISIPAEIEGQIMTYLSLTREWITNPQVMTALARIFQWEISSLSDITTAGKDLELLLQAMAPLLSPEDRAFIAVAEQVSQAVNYTLQLASTDGGLQSENFTEAVISTVRVVLESISNETGALPQDVVNNILGAFKSSLQLILNSNMSYAQAITLTQETIQMVDAVIHTLLPAEAVVVLVPIKNSILSYLNNISQPAGFDQWNELIMNVLTELQNSLPSNNTAQPIISMIIKVTENILSSNEGNLTKDWIINQHLTIALDKIFQGNVSSVDLAGAGVNLEQLLQAMAPLLSPEDRAFLDVAEQVSQALTYALQVASTDGGLQSENFTEAVISTVRVVLESISNKTRALPQDVVNNILGAFSGSLQLILNSNMSYAQASTLTQGTIQMVDAVIHTLLTADVAEVLVPIKNSILSYLNNISQPAGFDQWNELIMNVLTELQNSLPSNNTAQPIISMIIKVTENLLSSNEGNLTRNWITNQHLTIALDKIFQGNVSSVDLAGAGVNLDQLLQAMAPLLSPEDRAFLDVAEQVSQALTYASHVASTDGGLQSENFTEAVISTVRVVLESISNETGALPQDVVNNILGAFNGSLQLILNSNMSYAQAITLTQETVQMVDSMIHFLLPAEVAEVLFPIKYNMLSYLNNISQPAGFDQWNELIMNVLTELQNSLPSNNTAQPIISTIIKVTENLLSSNEGNLTKDWIINQHLTIALDKIFQGNVSSVDLAGAGVNLEQLLQAMAPLLSPEDRAFLDVAEQVSQALTYALQVASTDGGLQSENFSEALINTFRVVLESISNETGALPQDVVNNILDAFNGSLQLILHPKISYAQARTLTQGTIQMVDAVIHTLLPAEVAEVLVPIKNSILSYLNNISQPAGFDQWNELIMNVLTELQNSLPSNNTAQPIISTILKVTENLLSSNESNLTKDWIINQHLTIALDKIFQGNVSSVDLAGAGVNLDQLLQAMAPLLSPEDRAFLDVAEQVSQALTYALQVASTDGGLQSENFTEAVISTVRVVLESISNETGALPRDVINNILGAFNSSLQLILNSNISYAQASTLTQETVQMVETVIHTLLPAEAVVVLVPIKNSILSYLNNISQPAGFDQWNELIMNVLTELQNSLPSNNTAQPIISTIIKVTENFLSSNEGNLTRNWIINQHLTIALDKIFQGNVSSVDLAGAGVNLEQLLQAMAPLLSPEDRAFLDVAEQVSQALTYASHVASTDGGLQSENFTEAVISTVRVVLESISNETGALPQDVINNILGAFNSSLQLILNSNMSYAQASTLTQGTIQMVDAVIHTLLPAEAVVVLVPIKNSILSYLNNISQPAGFDQWNELIMNVLTELQNSLPSNNTAQPIISMIIKVTENLLSSNEGNLTKDWIINQHLTIALDKIFQGNVSSVDLAGAGVNLEQLLQAMAPLLSPEDRAFLDVAEQVSQALTYALQVASTDGGLQSENFTEALINTFRVVLESISNETGALPQDVVNNILDAFNGSLQLILHPKISYAQARTLTQGTIQMVDAVIHTLLPAEVAEVLVPIKNSILSYLNNISQPAGFDQWNELIMNVLTELQNSLPSNNTAQPIISMIIKATENLLSSNEGNLTRNWIINQHLTIALDKIFQGNVSSVDLAGAGVNLDQLLQAMAPLLSPEDRAFLDVAEQVSQALTYASHVASTDGGLQSENFTEAVISTFRVVLESISNETGALPRDVINNILGAFNGSLQLILNPNIYYMQANHLTQETVQMLGGAIHGLLPAEVAEVLVPMKNSILAYLQTISQSSGPNKLNEVIVNMMRKLQNSLPSNNTAQPIISVILKVTEYLLNSNEEYTNMWHNLGNFSLGSLNEITEQLAVFLGSMSPFMNESAQTVTESVGVLVQILSGSPDQLTFDKLEDMLAALFSTFKGTPMWDSLPSVISTIHQAIVNSSHNMQTQTELLYVLQEPMSNLLSAIFHVMNTSNFTSQSFVGGLPQALVSTAEAALQAGLGGQSLNCSYMQQIWQDVRAGAGSEDTVALWCNISLLPVIAAFDKPAPDFNMTEMAMNPLWINATAGMMAESLETFYEVIVNSTFASNHLTEVLLHYTSMLSNLSVLEITNQTDWNVQLFQMQLYQSLSSIQMALDQIKREAPLMTPYIEAAGKTIEVILQNFYLLQNSTASPQIIMQALEITLTGMNFTKETINYILSGDIFMNPNGSTVDSLIKEVIQQIIGTGLLGDWPTLYGVMQQILYLEDTSGTLWKTVEFFNWLYNTQETGLSFVLEILRKLYEIVRDALTKMPLPCFSETFIDLFGNVLYMLKQIKLTSDLFNPVEQYLSPLKMEIARGQNLQGLVSNTRNARRIAREVQREPVDDFLDLLDIDYQALLKVLSIPPTSTEIMETIHVFFANPDLGVILKGYLKEMTGGTSQEETIDTALNVLSYLTLPSNGQQFLEMFMDIGSEGWRVQDLDKVEKLAESLGRTIDMAMVLSDQPPLNIPQRIEHMAQQLQASVSNIISQDGNSTNTAIQFLTALNSILTENFEESKDISPQVTGILQNIIGSFSSPGSQMSIESYLAAVDQTAEAFTPLLSGEVAVYFNISGQMMQAFALLEAYPGDIEKVMMSTSKISNSLNRVLALLNITTLPNGQYVQEVTHPLILSSAMATHILFNLSMSNYSLSSNAEREMLLTQTFNQMVVVLPTETHMYLFSIQSALFTALSKVSSTAEITSQFPEISQLVTQSLLNSLNITHDPTSTHMTPDGLVYILMTVSNQVSMSLYKGLMLSGSPVQISQAVNSLSEVGSSIYSIMPVEGQPYINITLNLMETISSVLNDTSTFGDVSGAVSQVVSSVNSLLAMVHHMNTNSSSSIISDLERTLKTILMIIQTDQSPLTQTADITQQLLHTIQNFISLGNSSSLESELPKMVLGASSMNIGHLLRINDTNWTDKLPVLLTNLANSLPEDLQYSPLIKSIMRSLANESQENLHLLQQVLNTTFELGSTNSVNESSDKILDHLLTKVCALENMATVQLITSFLPLGPRLLCDTVVPTIQAFHVLTTNLVNQSTDIYDLIFQTFVGDPSTYNTEVDWTSILSEIVGFNVSTLKTLNINITSPAEVKVFELLKNVTLFVEDVERYTSFPPRILQALLDYPLPRNNIQIFAWLANLRQCSDPSSLQLDPTGQEIFSTFCNLTHEWYSITVIFLRHVDTKAALFRLVLSKEIQDLVGIMLELVKFLTDIMHKLVPAINKLQEYLTNIGELNLVANQEFHSLVRGKRSTMSSRATFSTIARALCKNGILTLFAIAKVPIVTETDPSVQTDHKREELIEKFKIPQDASPFCMNLYLDMVNTTGGAVAWAFLKPMLLGQVLYSPDTPVTREIMTKSNSTLHQFGDLKLYASEWIESSSYVMQSADILTKTLPILQNSLRNPFVQNFIQTQTGIDVAQMSSTLSQFSNMTVLLEKNKFIMEQITTLSMLMLNLSSCVNFDRYRAFNSTDELDRQAERLAQNRELYASIIFKLPEETSSSLPPNIDYTIRMNIENVMRTDRARNPFWVKDSFISSTKNQRYNRGFVYLQESIERAIIEMQTGKAMDGPAVQMQAFPYPCFYKDEYLNSLSFAFPMALMTCWVLFVAHFVKKLVHERELRLHEYMKMMGVNPISHFFAWLIESAVFLLVTVIILTIILKAGGILPHSDGFVLFLYLSDYGFSVLAISFLVSSFFDKTNIAGLSGSLIYVICFFPFIVLIHLEDNLSFSLKSALSLFSPTCFSYASQYISRYEKQEEGIQWSNMYISPLAGDTSSFGWLCWLLLIDSVVYFIIGIYIRMVFPGKYGIGLPWYFPVTRSFWKDMFSCCSRTPQKIGRGLLFTNMMQEQNSTNKGKGKSSLAENGEDDFSGLPVGVSLYGLTKTYDSRHAVDNLNLSFYEGHVTSLLGHNGAGKTTTMSLLTGLFAPTSGTIEVYGMDMQTSIDDVRKEMGVCMQYDVLFDHLTTKEHLLLYAQIKAPHLTKQEVNEQVRRILMETDMHSHRHKRVGTLSGGMKRKLSISIAFIGGSRLVVLDEPTTGVDPCSRRSIWDIVLQHKQERTIILSTHHLDEAEVLSDRIAFLERGGLKCCGSPFYLKDKLAKGYNLTLTKKVQTPDSNEKLNIEELRAFIQSYLPDAQQKEGEVGDLVFALPPYTPQNAAAYHSLLTGLDQNLDKLQLGCYGISDTTLEEVFLQLTRDNMEPTESETWSVSESVIANDMFASRDSIPDDLNNTYLGDKASLTGTSNVRGLALTAQRVKAMLLKRVHHSRRDWKGLFSQVLLPVLFVIAAMGLGSIKSDLQHFPKIVLSPALYHIDDQYTFFSNQNPAASGLVDSMMSYPGVDHVCVRDPTDSVCKERPTVGSETWISRGNSSATFTTCKCSNQVQSCPALVYDPPHKRNPSSQIVYNLTGINTEDYLLVTANDFIRNRYGGWDFGKSLPIDLKMDMLDVPENRTLSKVWYNPEGHHTMPAYLNSLNNFILRSSLPPEKRQKYTISISSHPYPGQVQDEDVMVGGLVSILVALCVLTGYSIMTASFVIYEVHEHHTGSKRLQQISGISEPFYWIINFFYDMTLYMIPVVLSVAMIAAFQLPAFTERQNLGAVTLLLVLFGFSTFPWMYLLSAVFKDTEMAFIGYVCINLFISVNTIISTSILYFLGQLNQNDQSIQDVYRTMSNIFLVFPQFSFGNGLMELARVDMQVQILSAFGVDAYKNPFNLDVLGWMFISMFLQGVICFTLRLLLNKTLLRKVRCWKKNVFQSYSPNEDEDVLAERLRVDRGDASADILQVNRLTKVYQSLNKRVQAVKSLSVGIPAGECFGLLGVNGAGKTTTFKMLTGDVSPTDGSAKIRDIDGRMVDIIDCRREGINIGYCPQVDALDDLLTGEEHLYFYARIRGISKREIDRVVNYLLKKLELDYHRHNTSESYSCGTRRKLSTALALIGNPQILLLDEPSSGMDPRSKRHLWKIISEQVMGKCAVVLTSHSMEECEALCTRLAIMVKGQFRCLGSLQHIKNRFGKGFTVKMYLAGASCDVDMISNFMQQNFPSTFLKDHHSNMVEYHVPVAPGGVASIFGLLESNKAVLQIKHFSVSQTTLDEVFINFAMAKTDTDEQEATEGTDIDSLDSYNALDR</sequence>
<dbReference type="InterPro" id="IPR003439">
    <property type="entry name" value="ABC_transporter-like_ATP-bd"/>
</dbReference>
<feature type="compositionally biased region" description="Acidic residues" evidence="12">
    <location>
        <begin position="6375"/>
        <end position="6387"/>
    </location>
</feature>
<evidence type="ECO:0000313" key="16">
    <source>
        <dbReference type="RefSeq" id="XP_026074840.1"/>
    </source>
</evidence>
<dbReference type="InterPro" id="IPR056264">
    <property type="entry name" value="R2_ABCA1-4-like"/>
</dbReference>
<proteinExistence type="predicted"/>
<dbReference type="GeneID" id="113053805"/>
<keyword evidence="11" id="KW-0968">Cytoplasmic vesicle</keyword>
<dbReference type="Gene3D" id="3.40.50.300">
    <property type="entry name" value="P-loop containing nucleotide triphosphate hydrolases"/>
    <property type="match status" value="2"/>
</dbReference>
<keyword evidence="9" id="KW-0445">Lipid transport</keyword>
<keyword evidence="10 13" id="KW-0472">Membrane</keyword>
<dbReference type="InterPro" id="IPR017871">
    <property type="entry name" value="ABC_transporter-like_CS"/>
</dbReference>
<dbReference type="SUPFAM" id="SSF52540">
    <property type="entry name" value="P-loop containing nucleoside triphosphate hydrolases"/>
    <property type="match status" value="2"/>
</dbReference>
<dbReference type="Pfam" id="PF00005">
    <property type="entry name" value="ABC_tran"/>
    <property type="match status" value="2"/>
</dbReference>
<dbReference type="InterPro" id="IPR003593">
    <property type="entry name" value="AAA+_ATPase"/>
</dbReference>
<dbReference type="PANTHER" id="PTHR19229:SF29">
    <property type="entry name" value="GLUCOSYLCERAMIDE TRANSPORTER ABCA12"/>
    <property type="match status" value="1"/>
</dbReference>
<dbReference type="Proteomes" id="UP000515129">
    <property type="component" value="Chromosome 34"/>
</dbReference>
<dbReference type="GO" id="GO:0005524">
    <property type="term" value="F:ATP binding"/>
    <property type="evidence" value="ECO:0007669"/>
    <property type="project" value="UniProtKB-KW"/>
</dbReference>
<name>A0A6P6KRC2_CARAU</name>
<evidence type="ECO:0000256" key="13">
    <source>
        <dbReference type="SAM" id="Phobius"/>
    </source>
</evidence>
<dbReference type="RefSeq" id="XP_026074840.1">
    <property type="nucleotide sequence ID" value="XM_026219055.1"/>
</dbReference>
<feature type="transmembrane region" description="Helical" evidence="13">
    <location>
        <begin position="4866"/>
        <end position="4886"/>
    </location>
</feature>
<protein>
    <submittedName>
        <fullName evidence="16">Uncharacterized protein LOC113053805</fullName>
    </submittedName>
</protein>
<dbReference type="GO" id="GO:0005319">
    <property type="term" value="F:lipid transporter activity"/>
    <property type="evidence" value="ECO:0007669"/>
    <property type="project" value="TreeGrafter"/>
</dbReference>
<evidence type="ECO:0000256" key="11">
    <source>
        <dbReference type="ARBA" id="ARBA00023329"/>
    </source>
</evidence>
<feature type="transmembrane region" description="Helical" evidence="13">
    <location>
        <begin position="4912"/>
        <end position="4934"/>
    </location>
</feature>
<dbReference type="PANTHER" id="PTHR19229">
    <property type="entry name" value="ATP-BINDING CASSETTE TRANSPORTER SUBFAMILY A ABCA"/>
    <property type="match status" value="1"/>
</dbReference>
<reference evidence="16" key="1">
    <citation type="submission" date="2025-08" db="UniProtKB">
        <authorList>
            <consortium name="RefSeq"/>
        </authorList>
    </citation>
    <scope>IDENTIFICATION</scope>
    <source>
        <strain evidence="16">Wakin</strain>
        <tissue evidence="16">Muscle</tissue>
    </source>
</reference>
<feature type="domain" description="ABC transporter" evidence="14">
    <location>
        <begin position="5149"/>
        <end position="5380"/>
    </location>
</feature>
<dbReference type="PROSITE" id="PS50893">
    <property type="entry name" value="ABC_TRANSPORTER_2"/>
    <property type="match status" value="2"/>
</dbReference>
<keyword evidence="15" id="KW-1185">Reference proteome</keyword>
<evidence type="ECO:0000256" key="9">
    <source>
        <dbReference type="ARBA" id="ARBA00023055"/>
    </source>
</evidence>
<dbReference type="FunFam" id="3.40.50.300:FF:000298">
    <property type="entry name" value="ATP-binding cassette sub-family A member 12"/>
    <property type="match status" value="1"/>
</dbReference>
<dbReference type="GO" id="GO:0140359">
    <property type="term" value="F:ABC-type transporter activity"/>
    <property type="evidence" value="ECO:0007669"/>
    <property type="project" value="InterPro"/>
</dbReference>
<accession>A0A6P6KRC2</accession>
<dbReference type="InterPro" id="IPR027417">
    <property type="entry name" value="P-loop_NTPase"/>
</dbReference>
<evidence type="ECO:0000256" key="5">
    <source>
        <dbReference type="ARBA" id="ARBA00022741"/>
    </source>
</evidence>
<dbReference type="InterPro" id="IPR013525">
    <property type="entry name" value="ABC2_TM"/>
</dbReference>
<gene>
    <name evidence="16" type="primary">LOC113053805</name>
</gene>
<evidence type="ECO:0000256" key="2">
    <source>
        <dbReference type="ARBA" id="ARBA00022448"/>
    </source>
</evidence>
<feature type="transmembrane region" description="Helical" evidence="13">
    <location>
        <begin position="5051"/>
        <end position="5072"/>
    </location>
</feature>
<feature type="transmembrane region" description="Helical" evidence="13">
    <location>
        <begin position="5869"/>
        <end position="5889"/>
    </location>
</feature>
<evidence type="ECO:0000256" key="12">
    <source>
        <dbReference type="SAM" id="MobiDB-lite"/>
    </source>
</evidence>
<keyword evidence="2" id="KW-0813">Transport</keyword>
<dbReference type="GO" id="GO:0030659">
    <property type="term" value="C:cytoplasmic vesicle membrane"/>
    <property type="evidence" value="ECO:0007669"/>
    <property type="project" value="UniProtKB-SubCell"/>
</dbReference>
<evidence type="ECO:0000259" key="14">
    <source>
        <dbReference type="PROSITE" id="PS50893"/>
    </source>
</evidence>
<dbReference type="Pfam" id="PF12698">
    <property type="entry name" value="ABC2_membrane_3"/>
    <property type="match status" value="2"/>
</dbReference>
<keyword evidence="8 13" id="KW-1133">Transmembrane helix</keyword>
<dbReference type="CDD" id="cd03263">
    <property type="entry name" value="ABC_subfamily_A"/>
    <property type="match status" value="2"/>
</dbReference>
<dbReference type="GO" id="GO:0032376">
    <property type="term" value="P:positive regulation of cholesterol transport"/>
    <property type="evidence" value="ECO:0007669"/>
    <property type="project" value="UniProtKB-ARBA"/>
</dbReference>
<dbReference type="InterPro" id="IPR026082">
    <property type="entry name" value="ABCA"/>
</dbReference>
<keyword evidence="5" id="KW-0547">Nucleotide-binding</keyword>
<dbReference type="Pfam" id="PF23321">
    <property type="entry name" value="R1_ABCA1"/>
    <property type="match status" value="1"/>
</dbReference>
<feature type="transmembrane region" description="Helical" evidence="13">
    <location>
        <begin position="5987"/>
        <end position="6009"/>
    </location>
</feature>
<dbReference type="GO" id="GO:0016887">
    <property type="term" value="F:ATP hydrolysis activity"/>
    <property type="evidence" value="ECO:0007669"/>
    <property type="project" value="InterPro"/>
</dbReference>
<keyword evidence="7" id="KW-1278">Translocase</keyword>
<feature type="transmembrane region" description="Helical" evidence="13">
    <location>
        <begin position="5901"/>
        <end position="5925"/>
    </location>
</feature>
<evidence type="ECO:0000256" key="1">
    <source>
        <dbReference type="ARBA" id="ARBA00004439"/>
    </source>
</evidence>
<feature type="transmembrane region" description="Helical" evidence="13">
    <location>
        <begin position="5545"/>
        <end position="5566"/>
    </location>
</feature>
<evidence type="ECO:0000256" key="3">
    <source>
        <dbReference type="ARBA" id="ARBA00022692"/>
    </source>
</evidence>
<comment type="subcellular location">
    <subcellularLocation>
        <location evidence="1">Cytoplasmic vesicle membrane</location>
        <topology evidence="1">Multi-pass membrane protein</topology>
    </subcellularLocation>
</comment>
<dbReference type="PROSITE" id="PS00211">
    <property type="entry name" value="ABC_TRANSPORTER_1"/>
    <property type="match status" value="1"/>
</dbReference>
<keyword evidence="4" id="KW-0677">Repeat</keyword>
<evidence type="ECO:0000256" key="8">
    <source>
        <dbReference type="ARBA" id="ARBA00022989"/>
    </source>
</evidence>
<feature type="transmembrane region" description="Helical" evidence="13">
    <location>
        <begin position="4978"/>
        <end position="4997"/>
    </location>
</feature>
<dbReference type="SMART" id="SM00382">
    <property type="entry name" value="AAA"/>
    <property type="match status" value="2"/>
</dbReference>
<dbReference type="FunFam" id="3.40.50.300:FF:000689">
    <property type="entry name" value="ATP binding cassette subfamily A member 12"/>
    <property type="match status" value="1"/>
</dbReference>
<evidence type="ECO:0000256" key="10">
    <source>
        <dbReference type="ARBA" id="ARBA00023136"/>
    </source>
</evidence>
<dbReference type="OrthoDB" id="10255969at2759"/>
<evidence type="ECO:0000313" key="15">
    <source>
        <dbReference type="Proteomes" id="UP000515129"/>
    </source>
</evidence>
<feature type="domain" description="ABC transporter" evidence="14">
    <location>
        <begin position="6053"/>
        <end position="6291"/>
    </location>
</feature>
<keyword evidence="6" id="KW-0067">ATP-binding</keyword>
<feature type="transmembrane region" description="Helical" evidence="13">
    <location>
        <begin position="24"/>
        <end position="42"/>
    </location>
</feature>
<organism evidence="15 16">
    <name type="scientific">Carassius auratus</name>
    <name type="common">Goldfish</name>
    <dbReference type="NCBI Taxonomy" id="7957"/>
    <lineage>
        <taxon>Eukaryota</taxon>
        <taxon>Metazoa</taxon>
        <taxon>Chordata</taxon>
        <taxon>Craniata</taxon>
        <taxon>Vertebrata</taxon>
        <taxon>Euteleostomi</taxon>
        <taxon>Actinopterygii</taxon>
        <taxon>Neopterygii</taxon>
        <taxon>Teleostei</taxon>
        <taxon>Ostariophysi</taxon>
        <taxon>Cypriniformes</taxon>
        <taxon>Cyprinidae</taxon>
        <taxon>Cyprininae</taxon>
        <taxon>Carassius</taxon>
    </lineage>
</organism>
<feature type="transmembrane region" description="Helical" evidence="13">
    <location>
        <begin position="5830"/>
        <end position="5857"/>
    </location>
</feature>
<keyword evidence="3 13" id="KW-0812">Transmembrane</keyword>
<dbReference type="KEGG" id="caua:113053805"/>
<evidence type="ECO:0000256" key="7">
    <source>
        <dbReference type="ARBA" id="ARBA00022967"/>
    </source>
</evidence>